<gene>
    <name evidence="1" type="ORF">CDAR_560051</name>
</gene>
<sequence length="98" mass="11255">MAVHRFLYILNNISCRKSATKAIHGKSLDYFSQISIRCPEIFCKSYPHVNPPPDAPQQKTVTPTSENGHYLYQRHMLGQSRKGHLIVQGNLHRTRMHG</sequence>
<protein>
    <submittedName>
        <fullName evidence="1">Uncharacterized protein</fullName>
    </submittedName>
</protein>
<accession>A0AAV4W0A2</accession>
<name>A0AAV4W0A2_9ARAC</name>
<reference evidence="1 2" key="1">
    <citation type="submission" date="2021-06" db="EMBL/GenBank/DDBJ databases">
        <title>Caerostris darwini draft genome.</title>
        <authorList>
            <person name="Kono N."/>
            <person name="Arakawa K."/>
        </authorList>
    </citation>
    <scope>NUCLEOTIDE SEQUENCE [LARGE SCALE GENOMIC DNA]</scope>
</reference>
<proteinExistence type="predicted"/>
<organism evidence="1 2">
    <name type="scientific">Caerostris darwini</name>
    <dbReference type="NCBI Taxonomy" id="1538125"/>
    <lineage>
        <taxon>Eukaryota</taxon>
        <taxon>Metazoa</taxon>
        <taxon>Ecdysozoa</taxon>
        <taxon>Arthropoda</taxon>
        <taxon>Chelicerata</taxon>
        <taxon>Arachnida</taxon>
        <taxon>Araneae</taxon>
        <taxon>Araneomorphae</taxon>
        <taxon>Entelegynae</taxon>
        <taxon>Araneoidea</taxon>
        <taxon>Araneidae</taxon>
        <taxon>Caerostris</taxon>
    </lineage>
</organism>
<dbReference type="AlphaFoldDB" id="A0AAV4W0A2"/>
<evidence type="ECO:0000313" key="2">
    <source>
        <dbReference type="Proteomes" id="UP001054837"/>
    </source>
</evidence>
<dbReference type="EMBL" id="BPLQ01013881">
    <property type="protein sequence ID" value="GIY75624.1"/>
    <property type="molecule type" value="Genomic_DNA"/>
</dbReference>
<comment type="caution">
    <text evidence="1">The sequence shown here is derived from an EMBL/GenBank/DDBJ whole genome shotgun (WGS) entry which is preliminary data.</text>
</comment>
<keyword evidence="2" id="KW-1185">Reference proteome</keyword>
<evidence type="ECO:0000313" key="1">
    <source>
        <dbReference type="EMBL" id="GIY75624.1"/>
    </source>
</evidence>
<dbReference type="Proteomes" id="UP001054837">
    <property type="component" value="Unassembled WGS sequence"/>
</dbReference>